<accession>A0A1M6IJ29</accession>
<feature type="transmembrane region" description="Helical" evidence="1">
    <location>
        <begin position="105"/>
        <end position="120"/>
    </location>
</feature>
<evidence type="ECO:0000256" key="1">
    <source>
        <dbReference type="SAM" id="Phobius"/>
    </source>
</evidence>
<dbReference type="OrthoDB" id="5005871at2"/>
<feature type="transmembrane region" description="Helical" evidence="1">
    <location>
        <begin position="82"/>
        <end position="99"/>
    </location>
</feature>
<dbReference type="STRING" id="1121393.SAMN02745216_01499"/>
<keyword evidence="1" id="KW-1133">Transmembrane helix</keyword>
<feature type="transmembrane region" description="Helical" evidence="1">
    <location>
        <begin position="52"/>
        <end position="70"/>
    </location>
</feature>
<dbReference type="RefSeq" id="WP_073474544.1">
    <property type="nucleotide sequence ID" value="NZ_FQZU01000006.1"/>
</dbReference>
<evidence type="ECO:0000313" key="3">
    <source>
        <dbReference type="Proteomes" id="UP000183994"/>
    </source>
</evidence>
<reference evidence="3" key="1">
    <citation type="submission" date="2016-11" db="EMBL/GenBank/DDBJ databases">
        <authorList>
            <person name="Varghese N."/>
            <person name="Submissions S."/>
        </authorList>
    </citation>
    <scope>NUCLEOTIDE SEQUENCE [LARGE SCALE GENOMIC DNA]</scope>
    <source>
        <strain evidence="3">DSM 16219</strain>
    </source>
</reference>
<name>A0A1M6IJ29_9BACT</name>
<dbReference type="AlphaFoldDB" id="A0A1M6IJ29"/>
<gene>
    <name evidence="2" type="ORF">SAMN02745216_01499</name>
</gene>
<keyword evidence="1" id="KW-0472">Membrane</keyword>
<keyword evidence="1" id="KW-0812">Transmembrane</keyword>
<dbReference type="Proteomes" id="UP000183994">
    <property type="component" value="Unassembled WGS sequence"/>
</dbReference>
<organism evidence="2 3">
    <name type="scientific">Desulfatibacillum alkenivorans DSM 16219</name>
    <dbReference type="NCBI Taxonomy" id="1121393"/>
    <lineage>
        <taxon>Bacteria</taxon>
        <taxon>Pseudomonadati</taxon>
        <taxon>Thermodesulfobacteriota</taxon>
        <taxon>Desulfobacteria</taxon>
        <taxon>Desulfobacterales</taxon>
        <taxon>Desulfatibacillaceae</taxon>
        <taxon>Desulfatibacillum</taxon>
    </lineage>
</organism>
<keyword evidence="3" id="KW-1185">Reference proteome</keyword>
<sequence>MSPLLTTAAVLLVLIALAHSYLGEKFLIGPLLKDPNVLIFKRAPLTKNILRFAWHITTVAWWGMAAAILDMKGADGKNLLSMYAYIITFAVTGAMILAWTKGKHAAWIVFFAIAGCLFAAA</sequence>
<dbReference type="EMBL" id="FQZU01000006">
    <property type="protein sequence ID" value="SHJ34436.1"/>
    <property type="molecule type" value="Genomic_DNA"/>
</dbReference>
<proteinExistence type="predicted"/>
<protein>
    <submittedName>
        <fullName evidence="2">Uncharacterized protein</fullName>
    </submittedName>
</protein>
<evidence type="ECO:0000313" key="2">
    <source>
        <dbReference type="EMBL" id="SHJ34436.1"/>
    </source>
</evidence>